<feature type="domain" description="PH" evidence="2">
    <location>
        <begin position="410"/>
        <end position="510"/>
    </location>
</feature>
<feature type="compositionally biased region" description="Polar residues" evidence="1">
    <location>
        <begin position="136"/>
        <end position="154"/>
    </location>
</feature>
<keyword evidence="4" id="KW-1185">Reference proteome</keyword>
<sequence length="940" mass="104932">MAVTKKKDNLSTTQDTTATTTTTKTYNTSNGQLPSPTNQRFSRSKSPVKRSSITKTEKSKEQQVLTPPHSPPQPQPEKEGKFGRLARSLSRKKTKAGPNNINNNNINNSKMADGKTDPNDVPSPKQGVGRTHTHSHSLSQVFSTSHAPTQTVDHTATEDKSIEGISKSFVGFLTTASVYVGFQDLQDEAEEAEEEEESSRIPKVGQVAKKLSTESMKFLRCNKLQDLNHFDGISKIKQRIGGPVDMDELTDEYDETASVVVNPEQVGSQQHLSQQLAFLADDLTSEPSNEDDDLDEKNAKVSPSAVGSLQPQSAIDETSAGAVQKKASRFELSVERRLIGGKSVHDHECIKRHAAALSQKLRTTFGISEDDEFAGDYPCWLVSEVLLQGHLYVTLNYILFFAFLPNRPGSVLKSGYLTTKSYPSMREHRKWALLKDNTLALYSSSTDLYFPYLVVDLRTALRAEVYGGSNHKPGQPIWIRVITEKKTHWFLTDLYDSARSWVSAIKKQIFAARNEGGQVAIKIPLQNILDLELTTVLGMTKNLRIKVIESLETYALDDYFLMFFSKGDEAVKLIKSVIKTAGVELSDSGEYDSDEDSPMIDSLIKSRIELLKKSSSCVQSTSGFQPHNKNNSDFMISVKSEDEEISRKMAKCDSDLSNPTPPVEELPPDEDEPPAEAQPNTTTSTSKRNWPSAKSLVDNITSLISAASQVSHYDENTVLAQEGQDPYFVKDPEARKTASIRFHDHFSLNEDEKLIAAYHAYLVRGLPTYGKLYVGQTCLYFRSLMPGSRTLMILPFTDIENINKEKGFRFGYSGLVVVIHGHEELFFEFPHSDGRDDCETLILKRIDVLKPERKHDHGSANTTQDSDSYKLAEPSSNLTTAKLRLFENKINDELGFDVPIIIENNPHTKTKISTTKKLRFTLLTIGSRGDVQPYIALAWY</sequence>
<organism evidence="3 4">
    <name type="scientific">Ambrosiozyma monospora</name>
    <name type="common">Yeast</name>
    <name type="synonym">Endomycopsis monosporus</name>
    <dbReference type="NCBI Taxonomy" id="43982"/>
    <lineage>
        <taxon>Eukaryota</taxon>
        <taxon>Fungi</taxon>
        <taxon>Dikarya</taxon>
        <taxon>Ascomycota</taxon>
        <taxon>Saccharomycotina</taxon>
        <taxon>Pichiomycetes</taxon>
        <taxon>Pichiales</taxon>
        <taxon>Pichiaceae</taxon>
        <taxon>Ambrosiozyma</taxon>
    </lineage>
</organism>
<dbReference type="Pfam" id="PF02893">
    <property type="entry name" value="GRAM"/>
    <property type="match status" value="1"/>
</dbReference>
<dbReference type="CDD" id="cd13215">
    <property type="entry name" value="PH-GRAM1_AGT26"/>
    <property type="match status" value="1"/>
</dbReference>
<dbReference type="Pfam" id="PF00169">
    <property type="entry name" value="PH"/>
    <property type="match status" value="1"/>
</dbReference>
<dbReference type="SUPFAM" id="SSF50729">
    <property type="entry name" value="PH domain-like"/>
    <property type="match status" value="1"/>
</dbReference>
<dbReference type="GO" id="GO:0140268">
    <property type="term" value="C:endoplasmic reticulum-plasma membrane contact site"/>
    <property type="evidence" value="ECO:0007669"/>
    <property type="project" value="TreeGrafter"/>
</dbReference>
<feature type="region of interest" description="Disordered" evidence="1">
    <location>
        <begin position="284"/>
        <end position="320"/>
    </location>
</feature>
<dbReference type="InterPro" id="IPR048065">
    <property type="entry name" value="ATG26_PH_GRAM2"/>
</dbReference>
<dbReference type="SMART" id="SM00568">
    <property type="entry name" value="GRAM"/>
    <property type="match status" value="2"/>
</dbReference>
<dbReference type="GO" id="GO:0032934">
    <property type="term" value="F:sterol binding"/>
    <property type="evidence" value="ECO:0007669"/>
    <property type="project" value="TreeGrafter"/>
</dbReference>
<dbReference type="SMART" id="SM00233">
    <property type="entry name" value="PH"/>
    <property type="match status" value="1"/>
</dbReference>
<dbReference type="InterPro" id="IPR011993">
    <property type="entry name" value="PH-like_dom_sf"/>
</dbReference>
<dbReference type="InterPro" id="IPR048066">
    <property type="entry name" value="ATG26_PH_GRAM1"/>
</dbReference>
<evidence type="ECO:0000256" key="1">
    <source>
        <dbReference type="SAM" id="MobiDB-lite"/>
    </source>
</evidence>
<dbReference type="InterPro" id="IPR004182">
    <property type="entry name" value="GRAM"/>
</dbReference>
<dbReference type="AlphaFoldDB" id="A0A9W6YLR9"/>
<dbReference type="FunFam" id="2.30.29.30:FF:000303">
    <property type="entry name" value="Sterol 3-beta-glucosyltransferase"/>
    <property type="match status" value="1"/>
</dbReference>
<dbReference type="PANTHER" id="PTHR23319:SF4">
    <property type="entry name" value="GRAM DOMAIN CONTAINING 1B, ISOFORM E"/>
    <property type="match status" value="1"/>
</dbReference>
<feature type="compositionally biased region" description="Polar residues" evidence="1">
    <location>
        <begin position="29"/>
        <end position="41"/>
    </location>
</feature>
<dbReference type="GO" id="GO:0032366">
    <property type="term" value="P:intracellular sterol transport"/>
    <property type="evidence" value="ECO:0007669"/>
    <property type="project" value="TreeGrafter"/>
</dbReference>
<dbReference type="InterPro" id="IPR051482">
    <property type="entry name" value="Cholesterol_transport"/>
</dbReference>
<dbReference type="GO" id="GO:0005789">
    <property type="term" value="C:endoplasmic reticulum membrane"/>
    <property type="evidence" value="ECO:0007669"/>
    <property type="project" value="TreeGrafter"/>
</dbReference>
<dbReference type="EMBL" id="BSXU01000188">
    <property type="protein sequence ID" value="GMG19715.1"/>
    <property type="molecule type" value="Genomic_DNA"/>
</dbReference>
<feature type="compositionally biased region" description="Low complexity" evidence="1">
    <location>
        <begin position="99"/>
        <end position="108"/>
    </location>
</feature>
<dbReference type="Proteomes" id="UP001165063">
    <property type="component" value="Unassembled WGS sequence"/>
</dbReference>
<feature type="compositionally biased region" description="Polar residues" evidence="1">
    <location>
        <begin position="680"/>
        <end position="689"/>
    </location>
</feature>
<proteinExistence type="predicted"/>
<dbReference type="PROSITE" id="PS50003">
    <property type="entry name" value="PH_DOMAIN"/>
    <property type="match status" value="1"/>
</dbReference>
<protein>
    <submittedName>
        <fullName evidence="3">Unnamed protein product</fullName>
    </submittedName>
</protein>
<evidence type="ECO:0000313" key="3">
    <source>
        <dbReference type="EMBL" id="GMG19715.1"/>
    </source>
</evidence>
<evidence type="ECO:0000259" key="2">
    <source>
        <dbReference type="PROSITE" id="PS50003"/>
    </source>
</evidence>
<feature type="compositionally biased region" description="Low complexity" evidence="1">
    <location>
        <begin position="12"/>
        <end position="28"/>
    </location>
</feature>
<feature type="region of interest" description="Disordered" evidence="1">
    <location>
        <begin position="1"/>
        <end position="159"/>
    </location>
</feature>
<feature type="region of interest" description="Disordered" evidence="1">
    <location>
        <begin position="647"/>
        <end position="691"/>
    </location>
</feature>
<dbReference type="CDD" id="cd13216">
    <property type="entry name" value="PH-GRAM2_AGT26"/>
    <property type="match status" value="1"/>
</dbReference>
<evidence type="ECO:0000313" key="4">
    <source>
        <dbReference type="Proteomes" id="UP001165063"/>
    </source>
</evidence>
<dbReference type="Gene3D" id="2.30.29.30">
    <property type="entry name" value="Pleckstrin-homology domain (PH domain)/Phosphotyrosine-binding domain (PTB)"/>
    <property type="match status" value="3"/>
</dbReference>
<feature type="compositionally biased region" description="Polar residues" evidence="1">
    <location>
        <begin position="305"/>
        <end position="316"/>
    </location>
</feature>
<dbReference type="GO" id="GO:0120015">
    <property type="term" value="F:sterol transfer activity"/>
    <property type="evidence" value="ECO:0007669"/>
    <property type="project" value="TreeGrafter"/>
</dbReference>
<gene>
    <name evidence="3" type="ORF">Amon01_000067700</name>
</gene>
<dbReference type="OrthoDB" id="10261837at2759"/>
<name>A0A9W6YLR9_AMBMO</name>
<accession>A0A9W6YLR9</accession>
<dbReference type="InterPro" id="IPR001849">
    <property type="entry name" value="PH_domain"/>
</dbReference>
<dbReference type="PANTHER" id="PTHR23319">
    <property type="entry name" value="GRAM DOMAIN CONTAINING 1B, ISOFORM E"/>
    <property type="match status" value="1"/>
</dbReference>
<reference evidence="3" key="1">
    <citation type="submission" date="2023-04" db="EMBL/GenBank/DDBJ databases">
        <title>Ambrosiozyma monospora NBRC 1965.</title>
        <authorList>
            <person name="Ichikawa N."/>
            <person name="Sato H."/>
            <person name="Tonouchi N."/>
        </authorList>
    </citation>
    <scope>NUCLEOTIDE SEQUENCE</scope>
    <source>
        <strain evidence="3">NBRC 1965</strain>
    </source>
</reference>
<dbReference type="GO" id="GO:0005886">
    <property type="term" value="C:plasma membrane"/>
    <property type="evidence" value="ECO:0007669"/>
    <property type="project" value="TreeGrafter"/>
</dbReference>
<comment type="caution">
    <text evidence="3">The sequence shown here is derived from an EMBL/GenBank/DDBJ whole genome shotgun (WGS) entry which is preliminary data.</text>
</comment>